<proteinExistence type="predicted"/>
<organism evidence="2 3">
    <name type="scientific">Microdochium trichocladiopsis</name>
    <dbReference type="NCBI Taxonomy" id="1682393"/>
    <lineage>
        <taxon>Eukaryota</taxon>
        <taxon>Fungi</taxon>
        <taxon>Dikarya</taxon>
        <taxon>Ascomycota</taxon>
        <taxon>Pezizomycotina</taxon>
        <taxon>Sordariomycetes</taxon>
        <taxon>Xylariomycetidae</taxon>
        <taxon>Xylariales</taxon>
        <taxon>Microdochiaceae</taxon>
        <taxon>Microdochium</taxon>
    </lineage>
</organism>
<evidence type="ECO:0000313" key="2">
    <source>
        <dbReference type="EMBL" id="KAH7041477.1"/>
    </source>
</evidence>
<dbReference type="AlphaFoldDB" id="A0A9P8YGW0"/>
<dbReference type="OrthoDB" id="4767942at2759"/>
<reference evidence="2" key="1">
    <citation type="journal article" date="2021" name="Nat. Commun.">
        <title>Genetic determinants of endophytism in the Arabidopsis root mycobiome.</title>
        <authorList>
            <person name="Mesny F."/>
            <person name="Miyauchi S."/>
            <person name="Thiergart T."/>
            <person name="Pickel B."/>
            <person name="Atanasova L."/>
            <person name="Karlsson M."/>
            <person name="Huettel B."/>
            <person name="Barry K.W."/>
            <person name="Haridas S."/>
            <person name="Chen C."/>
            <person name="Bauer D."/>
            <person name="Andreopoulos W."/>
            <person name="Pangilinan J."/>
            <person name="LaButti K."/>
            <person name="Riley R."/>
            <person name="Lipzen A."/>
            <person name="Clum A."/>
            <person name="Drula E."/>
            <person name="Henrissat B."/>
            <person name="Kohler A."/>
            <person name="Grigoriev I.V."/>
            <person name="Martin F.M."/>
            <person name="Hacquard S."/>
        </authorList>
    </citation>
    <scope>NUCLEOTIDE SEQUENCE</scope>
    <source>
        <strain evidence="2">MPI-CAGE-CH-0230</strain>
    </source>
</reference>
<comment type="caution">
    <text evidence="2">The sequence shown here is derived from an EMBL/GenBank/DDBJ whole genome shotgun (WGS) entry which is preliminary data.</text>
</comment>
<dbReference type="GeneID" id="70190980"/>
<dbReference type="RefSeq" id="XP_046019532.1">
    <property type="nucleotide sequence ID" value="XM_046161434.1"/>
</dbReference>
<dbReference type="InterPro" id="IPR010730">
    <property type="entry name" value="HET"/>
</dbReference>
<protein>
    <submittedName>
        <fullName evidence="2">Heterokaryon incompatibility protein-domain-containing protein</fullName>
    </submittedName>
</protein>
<dbReference type="PANTHER" id="PTHR24148">
    <property type="entry name" value="ANKYRIN REPEAT DOMAIN-CONTAINING PROTEIN 39 HOMOLOG-RELATED"/>
    <property type="match status" value="1"/>
</dbReference>
<evidence type="ECO:0000313" key="3">
    <source>
        <dbReference type="Proteomes" id="UP000756346"/>
    </source>
</evidence>
<gene>
    <name evidence="2" type="ORF">B0I36DRAFT_392507</name>
</gene>
<name>A0A9P8YGW0_9PEZI</name>
<accession>A0A9P8YGW0</accession>
<feature type="domain" description="Heterokaryon incompatibility" evidence="1">
    <location>
        <begin position="19"/>
        <end position="170"/>
    </location>
</feature>
<sequence length="741" mass="85014">MPPLRFAMKTISLDESPDFTALSYVWGDPTDTMPIIVNDIEVAITRNLYSAVVAMSRYQTRPPFWADAVCINQRDNDERSSQVKLMGRIYRNALRVCCHLGEPTPNFEAYVRYHYRIDHRLDDPWAQVLHDWDQQGKSAEWQAGQITAILVGQVELRKLPYFERMWTFQESLLPAERALFFLGDIHFRYFNTRRWVWKDPPPFVTSAWKQHEKNPESRESSMQPWMEILHREVACTTANEIQFDHLLQLMILGCEQLGILTLSSLLYMTRLRRCGDLRDKIFGVLAILPTVEWECNKLGEILDAMRRRFNPNSIPAVEQAVSDLSRPFFDTAGARQAARDRYLAIDYRKSVEEVARDALYYIATVENGKGLGPICLSYMPYRSALSGKLKERGNNGFKGQMQHRGRDGSQLEALEDKGQPTGVLYPSWLPDITSRRLRASFASGGSFPWPKWSQSVEWLPRKDSQGDSDRLRFRVRPLGRVLRTIIFPTMVERIHDMVAALLKEAWPKMDPSLDEIDQELLSMLDGAPTGLLRPNLPEELQGRIRELVSLIKSPPPPGTEPEEPDTSLYQRLRLLLLMKREDNYERMHNRDVPVWLLITRTIRWLVRSPPEADSLQWRRQRQSIMHARDRLAGRVLFVLDSGIVGLCSDATRIGDVAAHSDDFGNTLMLRPDCRRHHQAEGVTCDGSPGAAHECSDTDDMARQTHLLVDYACIDGLISEQNGGMETVQEIKDMETHTIVLG</sequence>
<dbReference type="InterPro" id="IPR052895">
    <property type="entry name" value="HetReg/Transcr_Mod"/>
</dbReference>
<dbReference type="Pfam" id="PF06985">
    <property type="entry name" value="HET"/>
    <property type="match status" value="1"/>
</dbReference>
<dbReference type="EMBL" id="JAGTJQ010000001">
    <property type="protein sequence ID" value="KAH7041477.1"/>
    <property type="molecule type" value="Genomic_DNA"/>
</dbReference>
<evidence type="ECO:0000259" key="1">
    <source>
        <dbReference type="Pfam" id="PF06985"/>
    </source>
</evidence>
<dbReference type="PANTHER" id="PTHR24148:SF73">
    <property type="entry name" value="HET DOMAIN PROTEIN (AFU_ORTHOLOGUE AFUA_8G01020)"/>
    <property type="match status" value="1"/>
</dbReference>
<keyword evidence="3" id="KW-1185">Reference proteome</keyword>
<dbReference type="Proteomes" id="UP000756346">
    <property type="component" value="Unassembled WGS sequence"/>
</dbReference>